<name>B6SNT1_MAIZE</name>
<dbReference type="AlphaFoldDB" id="B6SNT1"/>
<dbReference type="EMBL" id="EU976261">
    <property type="protein sequence ID" value="ACG48379.1"/>
    <property type="molecule type" value="mRNA"/>
</dbReference>
<proteinExistence type="evidence at transcript level"/>
<evidence type="ECO:0000313" key="1">
    <source>
        <dbReference type="EMBL" id="ACG26514.1"/>
    </source>
</evidence>
<accession>B6SNT1</accession>
<organism evidence="1">
    <name type="scientific">Zea mays</name>
    <name type="common">Maize</name>
    <dbReference type="NCBI Taxonomy" id="4577"/>
    <lineage>
        <taxon>Eukaryota</taxon>
        <taxon>Viridiplantae</taxon>
        <taxon>Streptophyta</taxon>
        <taxon>Embryophyta</taxon>
        <taxon>Tracheophyta</taxon>
        <taxon>Spermatophyta</taxon>
        <taxon>Magnoliopsida</taxon>
        <taxon>Liliopsida</taxon>
        <taxon>Poales</taxon>
        <taxon>Poaceae</taxon>
        <taxon>PACMAD clade</taxon>
        <taxon>Panicoideae</taxon>
        <taxon>Andropogonodae</taxon>
        <taxon>Andropogoneae</taxon>
        <taxon>Tripsacinae</taxon>
        <taxon>Zea</taxon>
    </lineage>
</organism>
<dbReference type="EMBL" id="EU954396">
    <property type="protein sequence ID" value="ACG26514.1"/>
    <property type="molecule type" value="mRNA"/>
</dbReference>
<protein>
    <submittedName>
        <fullName evidence="1">Uncharacterized protein</fullName>
    </submittedName>
</protein>
<reference evidence="1" key="1">
    <citation type="journal article" date="2009" name="Plant Mol. Biol.">
        <title>Insights into corn genes derived from large-scale cDNA sequencing.</title>
        <authorList>
            <person name="Alexandrov N.N."/>
            <person name="Brover V.V."/>
            <person name="Freidin S."/>
            <person name="Troukhan M.E."/>
            <person name="Tatarinova T.V."/>
            <person name="Zhang H."/>
            <person name="Swaller T.J."/>
            <person name="Lu Y.P."/>
            <person name="Bouck J."/>
            <person name="Flavell R.B."/>
            <person name="Feldmann K.A."/>
        </authorList>
    </citation>
    <scope>NUCLEOTIDE SEQUENCE</scope>
</reference>
<sequence length="53" mass="6426">MILHPSWNWKEDMQRKTRRFRKSWISSGKQRRLLGASLRLCCLSSCYPHFLDT</sequence>